<reference evidence="3 4" key="1">
    <citation type="submission" date="2019-08" db="EMBL/GenBank/DDBJ databases">
        <title>Deep-cultivation of Planctomycetes and their phenomic and genomic characterization uncovers novel biology.</title>
        <authorList>
            <person name="Wiegand S."/>
            <person name="Jogler M."/>
            <person name="Boedeker C."/>
            <person name="Pinto D."/>
            <person name="Vollmers J."/>
            <person name="Rivas-Marin E."/>
            <person name="Kohn T."/>
            <person name="Peeters S.H."/>
            <person name="Heuer A."/>
            <person name="Rast P."/>
            <person name="Oberbeckmann S."/>
            <person name="Bunk B."/>
            <person name="Jeske O."/>
            <person name="Meyerdierks A."/>
            <person name="Storesund J.E."/>
            <person name="Kallscheuer N."/>
            <person name="Luecker S."/>
            <person name="Lage O.M."/>
            <person name="Pohl T."/>
            <person name="Merkel B.J."/>
            <person name="Hornburger P."/>
            <person name="Mueller R.-W."/>
            <person name="Bruemmer F."/>
            <person name="Labrenz M."/>
            <person name="Spormann A.M."/>
            <person name="Op den Camp H."/>
            <person name="Overmann J."/>
            <person name="Amann R."/>
            <person name="Jetten M.S.M."/>
            <person name="Mascher T."/>
            <person name="Medema M.H."/>
            <person name="Devos D.P."/>
            <person name="Kaster A.-K."/>
            <person name="Ovreas L."/>
            <person name="Rohde M."/>
            <person name="Galperin M.Y."/>
            <person name="Jogler C."/>
        </authorList>
    </citation>
    <scope>NUCLEOTIDE SEQUENCE [LARGE SCALE GENOMIC DNA]</scope>
    <source>
        <strain evidence="3 4">FC18</strain>
    </source>
</reference>
<dbReference type="InterPro" id="IPR011453">
    <property type="entry name" value="DUF1559"/>
</dbReference>
<dbReference type="AlphaFoldDB" id="A0A5B9PBU6"/>
<proteinExistence type="predicted"/>
<accession>A0A5B9PBU6</accession>
<keyword evidence="4" id="KW-1185">Reference proteome</keyword>
<dbReference type="SUPFAM" id="SSF54523">
    <property type="entry name" value="Pili subunits"/>
    <property type="match status" value="1"/>
</dbReference>
<dbReference type="OrthoDB" id="255848at2"/>
<dbReference type="InterPro" id="IPR012902">
    <property type="entry name" value="N_methyl_site"/>
</dbReference>
<dbReference type="Pfam" id="PF07596">
    <property type="entry name" value="SBP_bac_10"/>
    <property type="match status" value="1"/>
</dbReference>
<evidence type="ECO:0000259" key="2">
    <source>
        <dbReference type="Pfam" id="PF07596"/>
    </source>
</evidence>
<protein>
    <submittedName>
        <fullName evidence="3">Type II secretion system protein G</fullName>
    </submittedName>
</protein>
<dbReference type="STRING" id="980251.GCA_001642875_02562"/>
<dbReference type="Gene3D" id="3.30.700.10">
    <property type="entry name" value="Glycoprotein, Type 4 Pilin"/>
    <property type="match status" value="1"/>
</dbReference>
<organism evidence="3 4">
    <name type="scientific">Mariniblastus fucicola</name>
    <dbReference type="NCBI Taxonomy" id="980251"/>
    <lineage>
        <taxon>Bacteria</taxon>
        <taxon>Pseudomonadati</taxon>
        <taxon>Planctomycetota</taxon>
        <taxon>Planctomycetia</taxon>
        <taxon>Pirellulales</taxon>
        <taxon>Pirellulaceae</taxon>
        <taxon>Mariniblastus</taxon>
    </lineage>
</organism>
<keyword evidence="1" id="KW-0472">Membrane</keyword>
<dbReference type="PANTHER" id="PTHR30093:SF2">
    <property type="entry name" value="TYPE II SECRETION SYSTEM PROTEIN H"/>
    <property type="match status" value="1"/>
</dbReference>
<dbReference type="EMBL" id="CP042912">
    <property type="protein sequence ID" value="QEG22949.1"/>
    <property type="molecule type" value="Genomic_DNA"/>
</dbReference>
<evidence type="ECO:0000313" key="3">
    <source>
        <dbReference type="EMBL" id="QEG22949.1"/>
    </source>
</evidence>
<dbReference type="RefSeq" id="WP_148619115.1">
    <property type="nucleotide sequence ID" value="NZ_CP042912.1"/>
</dbReference>
<sequence>MATKKIMNSRRRLGFTLVELLVVIAIIGILIAMLLPAVQSVREAARRVECANKIRQLALAFHLHHDSHNIFPSGGWGWYWVGDANLRKGKHQPGSWAFSLLPYVEQNNLYQSIQDGDARNFSALQLDRAKEACRTPLEILFCPSRRKPGNRPRVMSSGTPNGFAYNADPTEVEARNDYVANAGDEIINWGGGPEPDLAFEGLGFSGMRNSTGISFQRSHIGFVHVTDGTSNTFLLGEKHLRVANYENGLDFGDDQNFLTGDDYDLHRWTADPPRKDSRDVDDYTSFGSAHSSGLNMSHVDGSVRHLSFDVSAEVFRLYGNRADGQVNEEL</sequence>
<dbReference type="Pfam" id="PF07963">
    <property type="entry name" value="N_methyl"/>
    <property type="match status" value="1"/>
</dbReference>
<feature type="transmembrane region" description="Helical" evidence="1">
    <location>
        <begin position="12"/>
        <end position="35"/>
    </location>
</feature>
<dbReference type="NCBIfam" id="TIGR02532">
    <property type="entry name" value="IV_pilin_GFxxxE"/>
    <property type="match status" value="1"/>
</dbReference>
<name>A0A5B9PBU6_9BACT</name>
<evidence type="ECO:0000313" key="4">
    <source>
        <dbReference type="Proteomes" id="UP000322214"/>
    </source>
</evidence>
<dbReference type="Proteomes" id="UP000322214">
    <property type="component" value="Chromosome"/>
</dbReference>
<gene>
    <name evidence="3" type="primary">xcpT_3</name>
    <name evidence="3" type="ORF">MFFC18_28370</name>
</gene>
<keyword evidence="1" id="KW-0812">Transmembrane</keyword>
<evidence type="ECO:0000256" key="1">
    <source>
        <dbReference type="SAM" id="Phobius"/>
    </source>
</evidence>
<feature type="domain" description="DUF1559" evidence="2">
    <location>
        <begin position="39"/>
        <end position="307"/>
    </location>
</feature>
<dbReference type="InterPro" id="IPR045584">
    <property type="entry name" value="Pilin-like"/>
</dbReference>
<dbReference type="KEGG" id="mff:MFFC18_28370"/>
<keyword evidence="1" id="KW-1133">Transmembrane helix</keyword>
<dbReference type="PANTHER" id="PTHR30093">
    <property type="entry name" value="GENERAL SECRETION PATHWAY PROTEIN G"/>
    <property type="match status" value="1"/>
</dbReference>